<keyword evidence="2" id="KW-1185">Reference proteome</keyword>
<sequence>MFYSLSSVLRNQSAIAPPTYISGQPQRKSLARPFDNGTFVLPLKQSFLKDARIMPGTVRMLALLAGWTGRGDKPVIETTKGILAKHLGRGVRQIYRYLQDAMEEGYLLYSCTKNRLGYITGIKIWINTLAIRKSTNTKKIKTRRNQDWTQKADTNKKIILNKGDDAVLWKRLEGLAQSAGFEMPPTAPV</sequence>
<accession>A0ABM9HBJ9</accession>
<name>A0ABM9HBJ9_9BACT</name>
<reference evidence="1 2" key="1">
    <citation type="submission" date="2022-09" db="EMBL/GenBank/DDBJ databases">
        <authorList>
            <person name="Kop L."/>
        </authorList>
    </citation>
    <scope>NUCLEOTIDE SEQUENCE [LARGE SCALE GENOMIC DNA]</scope>
    <source>
        <strain evidence="1 2">347</strain>
    </source>
</reference>
<dbReference type="Proteomes" id="UP001157733">
    <property type="component" value="Chromosome"/>
</dbReference>
<gene>
    <name evidence="1" type="ORF">NSPWAT_0657</name>
</gene>
<proteinExistence type="predicted"/>
<dbReference type="RefSeq" id="WP_282010453.1">
    <property type="nucleotide sequence ID" value="NZ_OX336137.1"/>
</dbReference>
<evidence type="ECO:0000313" key="1">
    <source>
        <dbReference type="EMBL" id="CAI2717516.1"/>
    </source>
</evidence>
<evidence type="ECO:0000313" key="2">
    <source>
        <dbReference type="Proteomes" id="UP001157733"/>
    </source>
</evidence>
<dbReference type="EMBL" id="OX336137">
    <property type="protein sequence ID" value="CAI2717516.1"/>
    <property type="molecule type" value="Genomic_DNA"/>
</dbReference>
<organism evidence="1 2">
    <name type="scientific">Nitrospina watsonii</name>
    <dbReference type="NCBI Taxonomy" id="1323948"/>
    <lineage>
        <taxon>Bacteria</taxon>
        <taxon>Pseudomonadati</taxon>
        <taxon>Nitrospinota/Tectimicrobiota group</taxon>
        <taxon>Nitrospinota</taxon>
        <taxon>Nitrospinia</taxon>
        <taxon>Nitrospinales</taxon>
        <taxon>Nitrospinaceae</taxon>
        <taxon>Nitrospina</taxon>
    </lineage>
</organism>
<evidence type="ECO:0008006" key="3">
    <source>
        <dbReference type="Google" id="ProtNLM"/>
    </source>
</evidence>
<protein>
    <recommendedName>
        <fullName evidence="3">Bacteriophage lambda Replication protein O N-terminal domain-containing protein</fullName>
    </recommendedName>
</protein>